<name>A0A5C7FNL7_9BACT</name>
<dbReference type="GO" id="GO:0051607">
    <property type="term" value="P:defense response to virus"/>
    <property type="evidence" value="ECO:0007669"/>
    <property type="project" value="UniProtKB-KW"/>
</dbReference>
<dbReference type="InterPro" id="IPR005537">
    <property type="entry name" value="RAMP_III_fam"/>
</dbReference>
<evidence type="ECO:0000259" key="2">
    <source>
        <dbReference type="Pfam" id="PF03787"/>
    </source>
</evidence>
<comment type="caution">
    <text evidence="3">The sequence shown here is derived from an EMBL/GenBank/DDBJ whole genome shotgun (WGS) entry which is preliminary data.</text>
</comment>
<keyword evidence="1" id="KW-0051">Antiviral defense</keyword>
<dbReference type="Proteomes" id="UP000321907">
    <property type="component" value="Unassembled WGS sequence"/>
</dbReference>
<feature type="domain" description="CRISPR type III-associated protein" evidence="2">
    <location>
        <begin position="12"/>
        <end position="221"/>
    </location>
</feature>
<accession>A0A5C7FNL7</accession>
<keyword evidence="4" id="KW-1185">Reference proteome</keyword>
<protein>
    <recommendedName>
        <fullName evidence="2">CRISPR type III-associated protein domain-containing protein</fullName>
    </recommendedName>
</protein>
<dbReference type="RefSeq" id="WP_147931896.1">
    <property type="nucleotide sequence ID" value="NZ_VOXD01000028.1"/>
</dbReference>
<organism evidence="3 4">
    <name type="scientific">Neolewinella aurantiaca</name>
    <dbReference type="NCBI Taxonomy" id="2602767"/>
    <lineage>
        <taxon>Bacteria</taxon>
        <taxon>Pseudomonadati</taxon>
        <taxon>Bacteroidota</taxon>
        <taxon>Saprospiria</taxon>
        <taxon>Saprospirales</taxon>
        <taxon>Lewinellaceae</taxon>
        <taxon>Neolewinella</taxon>
    </lineage>
</organism>
<evidence type="ECO:0000313" key="3">
    <source>
        <dbReference type="EMBL" id="TXF87987.1"/>
    </source>
</evidence>
<evidence type="ECO:0000313" key="4">
    <source>
        <dbReference type="Proteomes" id="UP000321907"/>
    </source>
</evidence>
<sequence length="523" mass="59513">MTNNTYELYVLTQTPLHIGGEQEKHWDKGFDYFEEGIDNGPTTIWKVNERKVIERIGLDYYVQALEKGPAGFKEVLRQRGLRKYPDYCGKVGEIEGSGMQLHRMIAEGKTGFPYLPGTSLKGGIRSALFKAFGGSIAQNNDRDVFGQFANSIMRFVQVSDVYFDHPGKLYNSRVYNGHLDRRSERWEGRWKYRSGSGNNENDFQNDGFATTLQTVPPGQVGKLRLRLRSSDLAQYRQAAKEEQRKIDQGISRQNKRTIRSVPAKATQLLTTPSPLEYFFTALYEYTSEYLQREIDFFTELEGDKSDLILKELKRLQAVNSANSPLLRLGYGSGFHAVTGDYQVENHLSTLSIPLKFKKKRRGEEIIEEKRMKSRRLAFDWDEQKEDYRFYLLGFIQLLTPEAAAPHLKRQQKERQQKQATIINKPVTQEVSSAKLPAGTSTPDAKPKLVQKTVKQLKRGVKVLAIVKNTRGNKVIVAPQLEGHNNTNLEISYPAGVATGKIVEITVMLQGKKIIAQRGLKIIK</sequence>
<proteinExistence type="predicted"/>
<evidence type="ECO:0000256" key="1">
    <source>
        <dbReference type="ARBA" id="ARBA00023118"/>
    </source>
</evidence>
<gene>
    <name evidence="3" type="ORF">FUA23_16640</name>
</gene>
<dbReference type="AlphaFoldDB" id="A0A5C7FNL7"/>
<dbReference type="EMBL" id="VOXD01000028">
    <property type="protein sequence ID" value="TXF87987.1"/>
    <property type="molecule type" value="Genomic_DNA"/>
</dbReference>
<dbReference type="OrthoDB" id="24360at2"/>
<dbReference type="Pfam" id="PF03787">
    <property type="entry name" value="RAMPs"/>
    <property type="match status" value="1"/>
</dbReference>
<reference evidence="3 4" key="1">
    <citation type="submission" date="2019-08" db="EMBL/GenBank/DDBJ databases">
        <title>Lewinella sp. strain SSH13 Genome sequencing and assembly.</title>
        <authorList>
            <person name="Kim I."/>
        </authorList>
    </citation>
    <scope>NUCLEOTIDE SEQUENCE [LARGE SCALE GENOMIC DNA]</scope>
    <source>
        <strain evidence="3 4">SSH13</strain>
    </source>
</reference>